<dbReference type="STRING" id="1189325.SAMN04488119_10454"/>
<dbReference type="EC" id="2.7.7.7" evidence="1"/>
<dbReference type="SUPFAM" id="SSF52540">
    <property type="entry name" value="P-loop containing nucleoside triphosphate hydrolases"/>
    <property type="match status" value="1"/>
</dbReference>
<dbReference type="GO" id="GO:0009360">
    <property type="term" value="C:DNA polymerase III complex"/>
    <property type="evidence" value="ECO:0007669"/>
    <property type="project" value="TreeGrafter"/>
</dbReference>
<keyword evidence="4" id="KW-0235">DNA replication</keyword>
<dbReference type="InterPro" id="IPR027417">
    <property type="entry name" value="P-loop_NTPase"/>
</dbReference>
<dbReference type="GO" id="GO:0006261">
    <property type="term" value="P:DNA-templated DNA replication"/>
    <property type="evidence" value="ECO:0007669"/>
    <property type="project" value="TreeGrafter"/>
</dbReference>
<dbReference type="InterPro" id="IPR008921">
    <property type="entry name" value="DNA_pol3_clamp-load_cplx_C"/>
</dbReference>
<proteinExistence type="inferred from homology"/>
<reference evidence="8 9" key="1">
    <citation type="submission" date="2016-12" db="EMBL/GenBank/DDBJ databases">
        <authorList>
            <person name="Song W.-J."/>
            <person name="Kurnit D.M."/>
        </authorList>
    </citation>
    <scope>NUCLEOTIDE SEQUENCE [LARGE SCALE GENOMIC DNA]</scope>
    <source>
        <strain evidence="8 9">CGMCC 1.10808</strain>
    </source>
</reference>
<evidence type="ECO:0000256" key="2">
    <source>
        <dbReference type="ARBA" id="ARBA00022679"/>
    </source>
</evidence>
<dbReference type="PANTHER" id="PTHR34388:SF1">
    <property type="entry name" value="DNA POLYMERASE III SUBUNIT DELTA"/>
    <property type="match status" value="1"/>
</dbReference>
<dbReference type="AlphaFoldDB" id="A0A1M7T2F9"/>
<evidence type="ECO:0000256" key="3">
    <source>
        <dbReference type="ARBA" id="ARBA00022695"/>
    </source>
</evidence>
<dbReference type="GO" id="GO:0003677">
    <property type="term" value="F:DNA binding"/>
    <property type="evidence" value="ECO:0007669"/>
    <property type="project" value="InterPro"/>
</dbReference>
<dbReference type="SUPFAM" id="SSF48019">
    <property type="entry name" value="post-AAA+ oligomerization domain-like"/>
    <property type="match status" value="1"/>
</dbReference>
<protein>
    <recommendedName>
        <fullName evidence="1">DNA-directed DNA polymerase</fullName>
        <ecNumber evidence="1">2.7.7.7</ecNumber>
    </recommendedName>
</protein>
<dbReference type="Proteomes" id="UP000184066">
    <property type="component" value="Unassembled WGS sequence"/>
</dbReference>
<evidence type="ECO:0000256" key="6">
    <source>
        <dbReference type="ARBA" id="ARBA00034754"/>
    </source>
</evidence>
<comment type="catalytic activity">
    <reaction evidence="7">
        <text>DNA(n) + a 2'-deoxyribonucleoside 5'-triphosphate = DNA(n+1) + diphosphate</text>
        <dbReference type="Rhea" id="RHEA:22508"/>
        <dbReference type="Rhea" id="RHEA-COMP:17339"/>
        <dbReference type="Rhea" id="RHEA-COMP:17340"/>
        <dbReference type="ChEBI" id="CHEBI:33019"/>
        <dbReference type="ChEBI" id="CHEBI:61560"/>
        <dbReference type="ChEBI" id="CHEBI:173112"/>
        <dbReference type="EC" id="2.7.7.7"/>
    </reaction>
</comment>
<keyword evidence="3" id="KW-0548">Nucleotidyltransferase</keyword>
<accession>A0A1M7T2F9</accession>
<evidence type="ECO:0000313" key="8">
    <source>
        <dbReference type="EMBL" id="SHN64888.1"/>
    </source>
</evidence>
<dbReference type="GO" id="GO:0003887">
    <property type="term" value="F:DNA-directed DNA polymerase activity"/>
    <property type="evidence" value="ECO:0007669"/>
    <property type="project" value="UniProtKB-KW"/>
</dbReference>
<dbReference type="InterPro" id="IPR005790">
    <property type="entry name" value="DNA_polIII_delta"/>
</dbReference>
<sequence length="338" mass="35808">MKLTGREAKRHVERPIEGVAGTLLFGPDPAETAVRRERLARALAGEDGELVRLAGPAVQRDPAALSDALRSRGFFSARTVVVIEGAGDGVGKAVEAALEDLRGGDAALVVSAGDLKPKGALRKLFEAHAQLAAVGVYSEPPDREEIAAMLKAARIASWSPEAMDALAALAEGMEAEEFRALIEKLALYLGEGEGALRAEDVAACAPAQLEAELDELVAAVAKGEVERLPIILRRLAAQGAAPTGLLIATSRHFRQAFEIASAPDGPEAAAGRARPPLFGPRRSLMVAHVRRLGREGIENALRALLEADLALRSPNPPPAQALVERTLMRLAMQARQRR</sequence>
<keyword evidence="5" id="KW-0239">DNA-directed DNA polymerase</keyword>
<dbReference type="PANTHER" id="PTHR34388">
    <property type="entry name" value="DNA POLYMERASE III SUBUNIT DELTA"/>
    <property type="match status" value="1"/>
</dbReference>
<evidence type="ECO:0000256" key="7">
    <source>
        <dbReference type="ARBA" id="ARBA00049244"/>
    </source>
</evidence>
<dbReference type="RefSeq" id="WP_072747029.1">
    <property type="nucleotide sequence ID" value="NZ_FOHL01000004.1"/>
</dbReference>
<keyword evidence="9" id="KW-1185">Reference proteome</keyword>
<evidence type="ECO:0000256" key="4">
    <source>
        <dbReference type="ARBA" id="ARBA00022705"/>
    </source>
</evidence>
<dbReference type="OrthoDB" id="9804983at2"/>
<dbReference type="Gene3D" id="1.20.272.10">
    <property type="match status" value="1"/>
</dbReference>
<gene>
    <name evidence="8" type="ORF">SAMN05216200_10454</name>
</gene>
<dbReference type="EMBL" id="FRDL01000004">
    <property type="protein sequence ID" value="SHN64888.1"/>
    <property type="molecule type" value="Genomic_DNA"/>
</dbReference>
<evidence type="ECO:0000256" key="1">
    <source>
        <dbReference type="ARBA" id="ARBA00012417"/>
    </source>
</evidence>
<comment type="similarity">
    <text evidence="6">Belongs to the DNA polymerase HolA subunit family.</text>
</comment>
<keyword evidence="2" id="KW-0808">Transferase</keyword>
<evidence type="ECO:0000313" key="9">
    <source>
        <dbReference type="Proteomes" id="UP000184066"/>
    </source>
</evidence>
<dbReference type="NCBIfam" id="TIGR01128">
    <property type="entry name" value="holA"/>
    <property type="match status" value="1"/>
</dbReference>
<organism evidence="8 9">
    <name type="scientific">Oceanicella actignis</name>
    <dbReference type="NCBI Taxonomy" id="1189325"/>
    <lineage>
        <taxon>Bacteria</taxon>
        <taxon>Pseudomonadati</taxon>
        <taxon>Pseudomonadota</taxon>
        <taxon>Alphaproteobacteria</taxon>
        <taxon>Rhodobacterales</taxon>
        <taxon>Paracoccaceae</taxon>
        <taxon>Oceanicella</taxon>
    </lineage>
</organism>
<evidence type="ECO:0000256" key="5">
    <source>
        <dbReference type="ARBA" id="ARBA00022932"/>
    </source>
</evidence>
<name>A0A1M7T2F9_9RHOB</name>